<dbReference type="AlphaFoldDB" id="A0A0A9HB18"/>
<evidence type="ECO:0000313" key="1">
    <source>
        <dbReference type="EMBL" id="JAE33004.1"/>
    </source>
</evidence>
<protein>
    <submittedName>
        <fullName evidence="1">Uncharacterized protein</fullName>
    </submittedName>
</protein>
<name>A0A0A9HB18_ARUDO</name>
<reference evidence="1" key="2">
    <citation type="journal article" date="2015" name="Data Brief">
        <title>Shoot transcriptome of the giant reed, Arundo donax.</title>
        <authorList>
            <person name="Barrero R.A."/>
            <person name="Guerrero F.D."/>
            <person name="Moolhuijzen P."/>
            <person name="Goolsby J.A."/>
            <person name="Tidwell J."/>
            <person name="Bellgard S.E."/>
            <person name="Bellgard M.I."/>
        </authorList>
    </citation>
    <scope>NUCLEOTIDE SEQUENCE</scope>
    <source>
        <tissue evidence="1">Shoot tissue taken approximately 20 cm above the soil surface</tissue>
    </source>
</reference>
<organism evidence="1">
    <name type="scientific">Arundo donax</name>
    <name type="common">Giant reed</name>
    <name type="synonym">Donax arundinaceus</name>
    <dbReference type="NCBI Taxonomy" id="35708"/>
    <lineage>
        <taxon>Eukaryota</taxon>
        <taxon>Viridiplantae</taxon>
        <taxon>Streptophyta</taxon>
        <taxon>Embryophyta</taxon>
        <taxon>Tracheophyta</taxon>
        <taxon>Spermatophyta</taxon>
        <taxon>Magnoliopsida</taxon>
        <taxon>Liliopsida</taxon>
        <taxon>Poales</taxon>
        <taxon>Poaceae</taxon>
        <taxon>PACMAD clade</taxon>
        <taxon>Arundinoideae</taxon>
        <taxon>Arundineae</taxon>
        <taxon>Arundo</taxon>
    </lineage>
</organism>
<reference evidence="1" key="1">
    <citation type="submission" date="2014-09" db="EMBL/GenBank/DDBJ databases">
        <authorList>
            <person name="Magalhaes I.L.F."/>
            <person name="Oliveira U."/>
            <person name="Santos F.R."/>
            <person name="Vidigal T.H.D.A."/>
            <person name="Brescovit A.D."/>
            <person name="Santos A.J."/>
        </authorList>
    </citation>
    <scope>NUCLEOTIDE SEQUENCE</scope>
    <source>
        <tissue evidence="1">Shoot tissue taken approximately 20 cm above the soil surface</tissue>
    </source>
</reference>
<accession>A0A0A9HB18</accession>
<proteinExistence type="predicted"/>
<sequence>MKSPLVFTTALISALPSLTCSQADRV</sequence>
<dbReference type="EMBL" id="GBRH01164892">
    <property type="protein sequence ID" value="JAE33004.1"/>
    <property type="molecule type" value="Transcribed_RNA"/>
</dbReference>